<sequence length="86" mass="9478">MEKKKMMTVAAMAMTLMMLLSANMDTVGIAAQGVNCYDSCNTGCVGIPPKKYQACDKKCHKRCGDEVFSRTKKLVIESIHYPQVQG</sequence>
<reference evidence="2 3" key="1">
    <citation type="journal article" date="2014" name="Nat. Genet.">
        <title>Genome sequence of the hot pepper provides insights into the evolution of pungency in Capsicum species.</title>
        <authorList>
            <person name="Kim S."/>
            <person name="Park M."/>
            <person name="Yeom S.I."/>
            <person name="Kim Y.M."/>
            <person name="Lee J.M."/>
            <person name="Lee H.A."/>
            <person name="Seo E."/>
            <person name="Choi J."/>
            <person name="Cheong K."/>
            <person name="Kim K.T."/>
            <person name="Jung K."/>
            <person name="Lee G.W."/>
            <person name="Oh S.K."/>
            <person name="Bae C."/>
            <person name="Kim S.B."/>
            <person name="Lee H.Y."/>
            <person name="Kim S.Y."/>
            <person name="Kim M.S."/>
            <person name="Kang B.C."/>
            <person name="Jo Y.D."/>
            <person name="Yang H.B."/>
            <person name="Jeong H.J."/>
            <person name="Kang W.H."/>
            <person name="Kwon J.K."/>
            <person name="Shin C."/>
            <person name="Lim J.Y."/>
            <person name="Park J.H."/>
            <person name="Huh J.H."/>
            <person name="Kim J.S."/>
            <person name="Kim B.D."/>
            <person name="Cohen O."/>
            <person name="Paran I."/>
            <person name="Suh M.C."/>
            <person name="Lee S.B."/>
            <person name="Kim Y.K."/>
            <person name="Shin Y."/>
            <person name="Noh S.J."/>
            <person name="Park J."/>
            <person name="Seo Y.S."/>
            <person name="Kwon S.Y."/>
            <person name="Kim H.A."/>
            <person name="Park J.M."/>
            <person name="Kim H.J."/>
            <person name="Choi S.B."/>
            <person name="Bosland P.W."/>
            <person name="Reeves G."/>
            <person name="Jo S.H."/>
            <person name="Lee B.W."/>
            <person name="Cho H.T."/>
            <person name="Choi H.S."/>
            <person name="Lee M.S."/>
            <person name="Yu Y."/>
            <person name="Do Choi Y."/>
            <person name="Park B.S."/>
            <person name="van Deynze A."/>
            <person name="Ashrafi H."/>
            <person name="Hill T."/>
            <person name="Kim W.T."/>
            <person name="Pai H.S."/>
            <person name="Ahn H.K."/>
            <person name="Yeam I."/>
            <person name="Giovannoni J.J."/>
            <person name="Rose J.K."/>
            <person name="Sorensen I."/>
            <person name="Lee S.J."/>
            <person name="Kim R.W."/>
            <person name="Choi I.Y."/>
            <person name="Choi B.S."/>
            <person name="Lim J.S."/>
            <person name="Lee Y.H."/>
            <person name="Choi D."/>
        </authorList>
    </citation>
    <scope>NUCLEOTIDE SEQUENCE [LARGE SCALE GENOMIC DNA]</scope>
    <source>
        <strain evidence="3">cv. CM334</strain>
    </source>
</reference>
<dbReference type="STRING" id="4072.A0A2G3A796"/>
<dbReference type="AlphaFoldDB" id="A0A2G3A796"/>
<proteinExistence type="predicted"/>
<dbReference type="PANTHER" id="PTHR37183">
    <property type="entry name" value="PLANT THIONIN FAMILY PROTEIN"/>
    <property type="match status" value="1"/>
</dbReference>
<dbReference type="PANTHER" id="PTHR37183:SF2">
    <property type="entry name" value="PLANT THIONIN FAMILY PROTEIN"/>
    <property type="match status" value="1"/>
</dbReference>
<dbReference type="Proteomes" id="UP000222542">
    <property type="component" value="Unassembled WGS sequence"/>
</dbReference>
<name>A0A2G3A796_CAPAN</name>
<evidence type="ECO:0008006" key="4">
    <source>
        <dbReference type="Google" id="ProtNLM"/>
    </source>
</evidence>
<dbReference type="OMA" id="CATGCVQ"/>
<keyword evidence="3" id="KW-1185">Reference proteome</keyword>
<feature type="signal peptide" evidence="1">
    <location>
        <begin position="1"/>
        <end position="22"/>
    </location>
</feature>
<comment type="caution">
    <text evidence="2">The sequence shown here is derived from an EMBL/GenBank/DDBJ whole genome shotgun (WGS) entry which is preliminary data.</text>
</comment>
<dbReference type="Gramene" id="PHT90104">
    <property type="protein sequence ID" value="PHT90104"/>
    <property type="gene ID" value="T459_05217"/>
</dbReference>
<protein>
    <recommendedName>
        <fullName evidence="4">Plant thionin family protein</fullName>
    </recommendedName>
</protein>
<feature type="chain" id="PRO_5013814406" description="Plant thionin family protein" evidence="1">
    <location>
        <begin position="23"/>
        <end position="86"/>
    </location>
</feature>
<keyword evidence="1" id="KW-0732">Signal</keyword>
<organism evidence="2 3">
    <name type="scientific">Capsicum annuum</name>
    <name type="common">Capsicum pepper</name>
    <dbReference type="NCBI Taxonomy" id="4072"/>
    <lineage>
        <taxon>Eukaryota</taxon>
        <taxon>Viridiplantae</taxon>
        <taxon>Streptophyta</taxon>
        <taxon>Embryophyta</taxon>
        <taxon>Tracheophyta</taxon>
        <taxon>Spermatophyta</taxon>
        <taxon>Magnoliopsida</taxon>
        <taxon>eudicotyledons</taxon>
        <taxon>Gunneridae</taxon>
        <taxon>Pentapetalae</taxon>
        <taxon>asterids</taxon>
        <taxon>lamiids</taxon>
        <taxon>Solanales</taxon>
        <taxon>Solanaceae</taxon>
        <taxon>Solanoideae</taxon>
        <taxon>Capsiceae</taxon>
        <taxon>Capsicum</taxon>
    </lineage>
</organism>
<dbReference type="EMBL" id="AYRZ02000002">
    <property type="protein sequence ID" value="PHT90104.1"/>
    <property type="molecule type" value="Genomic_DNA"/>
</dbReference>
<reference evidence="2 3" key="2">
    <citation type="journal article" date="2017" name="Genome Biol.">
        <title>New reference genome sequences of hot pepper reveal the massive evolution of plant disease-resistance genes by retroduplication.</title>
        <authorList>
            <person name="Kim S."/>
            <person name="Park J."/>
            <person name="Yeom S.I."/>
            <person name="Kim Y.M."/>
            <person name="Seo E."/>
            <person name="Kim K.T."/>
            <person name="Kim M.S."/>
            <person name="Lee J.M."/>
            <person name="Cheong K."/>
            <person name="Shin H.S."/>
            <person name="Kim S.B."/>
            <person name="Han K."/>
            <person name="Lee J."/>
            <person name="Park M."/>
            <person name="Lee H.A."/>
            <person name="Lee H.Y."/>
            <person name="Lee Y."/>
            <person name="Oh S."/>
            <person name="Lee J.H."/>
            <person name="Choi E."/>
            <person name="Choi E."/>
            <person name="Lee S.E."/>
            <person name="Jeon J."/>
            <person name="Kim H."/>
            <person name="Choi G."/>
            <person name="Song H."/>
            <person name="Lee J."/>
            <person name="Lee S.C."/>
            <person name="Kwon J.K."/>
            <person name="Lee H.Y."/>
            <person name="Koo N."/>
            <person name="Hong Y."/>
            <person name="Kim R.W."/>
            <person name="Kang W.H."/>
            <person name="Huh J.H."/>
            <person name="Kang B.C."/>
            <person name="Yang T.J."/>
            <person name="Lee Y.H."/>
            <person name="Bennetzen J.L."/>
            <person name="Choi D."/>
        </authorList>
    </citation>
    <scope>NUCLEOTIDE SEQUENCE [LARGE SCALE GENOMIC DNA]</scope>
    <source>
        <strain evidence="3">cv. CM334</strain>
    </source>
</reference>
<evidence type="ECO:0000256" key="1">
    <source>
        <dbReference type="SAM" id="SignalP"/>
    </source>
</evidence>
<evidence type="ECO:0000313" key="2">
    <source>
        <dbReference type="EMBL" id="PHT90104.1"/>
    </source>
</evidence>
<accession>A0A2G3A796</accession>
<evidence type="ECO:0000313" key="3">
    <source>
        <dbReference type="Proteomes" id="UP000222542"/>
    </source>
</evidence>
<gene>
    <name evidence="2" type="ORF">T459_05217</name>
</gene>